<dbReference type="PANTHER" id="PTHR11921">
    <property type="entry name" value="SUCCINATE DEHYDROGENASE IRON-SULFUR PROTEIN"/>
    <property type="match status" value="1"/>
</dbReference>
<dbReference type="CDD" id="cd00207">
    <property type="entry name" value="fer2"/>
    <property type="match status" value="1"/>
</dbReference>
<dbReference type="Gene3D" id="1.10.1060.10">
    <property type="entry name" value="Alpha-helical ferredoxin"/>
    <property type="match status" value="1"/>
</dbReference>
<comment type="cofactor">
    <cofactor evidence="2">
        <name>[4Fe-4S] cluster</name>
        <dbReference type="ChEBI" id="CHEBI:49883"/>
    </cofactor>
</comment>
<evidence type="ECO:0000256" key="2">
    <source>
        <dbReference type="ARBA" id="ARBA00001966"/>
    </source>
</evidence>
<dbReference type="InterPro" id="IPR012675">
    <property type="entry name" value="Beta-grasp_dom_sf"/>
</dbReference>
<dbReference type="Pfam" id="PF13183">
    <property type="entry name" value="Fer4_8"/>
    <property type="match status" value="1"/>
</dbReference>
<dbReference type="PROSITE" id="PS00197">
    <property type="entry name" value="2FE2S_FER_1"/>
    <property type="match status" value="1"/>
</dbReference>
<dbReference type="NCBIfam" id="NF009052">
    <property type="entry name" value="PRK12386.1"/>
    <property type="match status" value="1"/>
</dbReference>
<comment type="cofactor">
    <cofactor evidence="11">
        <name>[2Fe-2S] cluster</name>
        <dbReference type="ChEBI" id="CHEBI:190135"/>
    </cofactor>
</comment>
<dbReference type="InterPro" id="IPR050573">
    <property type="entry name" value="SDH/FRD_Iron-Sulfur"/>
</dbReference>
<proteinExistence type="inferred from homology"/>
<dbReference type="GO" id="GO:0016491">
    <property type="term" value="F:oxidoreductase activity"/>
    <property type="evidence" value="ECO:0007669"/>
    <property type="project" value="UniProtKB-KW"/>
</dbReference>
<evidence type="ECO:0000259" key="12">
    <source>
        <dbReference type="PROSITE" id="PS51085"/>
    </source>
</evidence>
<dbReference type="PANTHER" id="PTHR11921:SF29">
    <property type="entry name" value="SUCCINATE DEHYDROGENASE [UBIQUINONE] IRON-SULFUR SUBUNIT, MITOCHONDRIAL"/>
    <property type="match status" value="1"/>
</dbReference>
<dbReference type="SUPFAM" id="SSF54292">
    <property type="entry name" value="2Fe-2S ferredoxin-like"/>
    <property type="match status" value="1"/>
</dbReference>
<reference evidence="13" key="1">
    <citation type="submission" date="2018-05" db="EMBL/GenBank/DDBJ databases">
        <authorList>
            <person name="Lanie J.A."/>
            <person name="Ng W.-L."/>
            <person name="Kazmierczak K.M."/>
            <person name="Andrzejewski T.M."/>
            <person name="Davidsen T.M."/>
            <person name="Wayne K.J."/>
            <person name="Tettelin H."/>
            <person name="Glass J.I."/>
            <person name="Rusch D."/>
            <person name="Podicherti R."/>
            <person name="Tsui H.-C.T."/>
            <person name="Winkler M.E."/>
        </authorList>
    </citation>
    <scope>NUCLEOTIDE SEQUENCE</scope>
</reference>
<comment type="pathway">
    <text evidence="3">Carbohydrate metabolism; tricarboxylic acid cycle.</text>
</comment>
<evidence type="ECO:0000256" key="1">
    <source>
        <dbReference type="ARBA" id="ARBA00001927"/>
    </source>
</evidence>
<evidence type="ECO:0000256" key="7">
    <source>
        <dbReference type="ARBA" id="ARBA00022723"/>
    </source>
</evidence>
<dbReference type="InterPro" id="IPR001041">
    <property type="entry name" value="2Fe-2S_ferredoxin-type"/>
</dbReference>
<dbReference type="GO" id="GO:0046872">
    <property type="term" value="F:metal ion binding"/>
    <property type="evidence" value="ECO:0007669"/>
    <property type="project" value="UniProtKB-KW"/>
</dbReference>
<dbReference type="InterPro" id="IPR006058">
    <property type="entry name" value="2Fe2S_fd_BS"/>
</dbReference>
<feature type="domain" description="2Fe-2S ferredoxin-type" evidence="12">
    <location>
        <begin position="7"/>
        <end position="96"/>
    </location>
</feature>
<dbReference type="NCBIfam" id="TIGR00384">
    <property type="entry name" value="dhsB"/>
    <property type="match status" value="1"/>
</dbReference>
<evidence type="ECO:0000256" key="4">
    <source>
        <dbReference type="ARBA" id="ARBA00009433"/>
    </source>
</evidence>
<keyword evidence="9" id="KW-0408">Iron</keyword>
<dbReference type="Gene3D" id="3.10.20.30">
    <property type="match status" value="1"/>
</dbReference>
<evidence type="ECO:0000256" key="10">
    <source>
        <dbReference type="ARBA" id="ARBA00023014"/>
    </source>
</evidence>
<dbReference type="InterPro" id="IPR036010">
    <property type="entry name" value="2Fe-2S_ferredoxin-like_sf"/>
</dbReference>
<evidence type="ECO:0000256" key="6">
    <source>
        <dbReference type="ARBA" id="ARBA00022714"/>
    </source>
</evidence>
<keyword evidence="6" id="KW-0001">2Fe-2S</keyword>
<dbReference type="GO" id="GO:0051537">
    <property type="term" value="F:2 iron, 2 sulfur cluster binding"/>
    <property type="evidence" value="ECO:0007669"/>
    <property type="project" value="UniProtKB-KW"/>
</dbReference>
<evidence type="ECO:0000313" key="13">
    <source>
        <dbReference type="EMBL" id="SUZ49702.1"/>
    </source>
</evidence>
<dbReference type="InterPro" id="IPR025192">
    <property type="entry name" value="Succ_DH/fum_Rdtase_N"/>
</dbReference>
<keyword evidence="5" id="KW-0004">4Fe-4S</keyword>
<evidence type="ECO:0000256" key="8">
    <source>
        <dbReference type="ARBA" id="ARBA00023002"/>
    </source>
</evidence>
<protein>
    <recommendedName>
        <fullName evidence="12">2Fe-2S ferredoxin-type domain-containing protein</fullName>
    </recommendedName>
</protein>
<keyword evidence="10" id="KW-0411">Iron-sulfur</keyword>
<evidence type="ECO:0000256" key="9">
    <source>
        <dbReference type="ARBA" id="ARBA00023004"/>
    </source>
</evidence>
<evidence type="ECO:0000256" key="3">
    <source>
        <dbReference type="ARBA" id="ARBA00005163"/>
    </source>
</evidence>
<dbReference type="InterPro" id="IPR017896">
    <property type="entry name" value="4Fe4S_Fe-S-bd"/>
</dbReference>
<organism evidence="13">
    <name type="scientific">marine metagenome</name>
    <dbReference type="NCBI Taxonomy" id="408172"/>
    <lineage>
        <taxon>unclassified sequences</taxon>
        <taxon>metagenomes</taxon>
        <taxon>ecological metagenomes</taxon>
    </lineage>
</organism>
<comment type="similarity">
    <text evidence="4">Belongs to the succinate dehydrogenase/fumarate reductase iron-sulfur protein family.</text>
</comment>
<evidence type="ECO:0000256" key="5">
    <source>
        <dbReference type="ARBA" id="ARBA00022485"/>
    </source>
</evidence>
<evidence type="ECO:0000256" key="11">
    <source>
        <dbReference type="ARBA" id="ARBA00034078"/>
    </source>
</evidence>
<dbReference type="GO" id="GO:0005886">
    <property type="term" value="C:plasma membrane"/>
    <property type="evidence" value="ECO:0007669"/>
    <property type="project" value="TreeGrafter"/>
</dbReference>
<gene>
    <name evidence="13" type="ORF">METZ01_LOCUS2556</name>
</gene>
<dbReference type="GO" id="GO:0006099">
    <property type="term" value="P:tricarboxylic acid cycle"/>
    <property type="evidence" value="ECO:0007669"/>
    <property type="project" value="InterPro"/>
</dbReference>
<keyword evidence="7" id="KW-0479">Metal-binding</keyword>
<dbReference type="InterPro" id="IPR009051">
    <property type="entry name" value="Helical_ferredxn"/>
</dbReference>
<name>A0A381N524_9ZZZZ</name>
<sequence>METSFMSSATFRIWRGTAEGGGFEDYATEVSEGMVVLDAVHQIQAEQANDLAVRWNCKAGKCGSCSAEVNGNPKLMCMTRLDSLPLDQPVSIEPMQAFPALRDLVTDVSWNYEVKKGIKPFAPREPDAPDGTWRVAQHDVERVQEFRKCIECFLCQDVCHVLRDHRLHGEFIGPRFFVYSAALEMHPLDTVDRTGELANDHGVGYCNITKCCTKVCPEEITITDNAIIPLKERVVDKMYDPLTKLLRMFKT</sequence>
<dbReference type="PROSITE" id="PS51085">
    <property type="entry name" value="2FE2S_FER_2"/>
    <property type="match status" value="1"/>
</dbReference>
<dbReference type="GO" id="GO:0051539">
    <property type="term" value="F:4 iron, 4 sulfur cluster binding"/>
    <property type="evidence" value="ECO:0007669"/>
    <property type="project" value="UniProtKB-KW"/>
</dbReference>
<keyword evidence="8" id="KW-0560">Oxidoreductase</keyword>
<dbReference type="AlphaFoldDB" id="A0A381N524"/>
<accession>A0A381N524</accession>
<dbReference type="Pfam" id="PF13085">
    <property type="entry name" value="Fer2_3"/>
    <property type="match status" value="1"/>
</dbReference>
<dbReference type="GO" id="GO:0022904">
    <property type="term" value="P:respiratory electron transport chain"/>
    <property type="evidence" value="ECO:0007669"/>
    <property type="project" value="TreeGrafter"/>
</dbReference>
<dbReference type="GO" id="GO:0009055">
    <property type="term" value="F:electron transfer activity"/>
    <property type="evidence" value="ECO:0007669"/>
    <property type="project" value="InterPro"/>
</dbReference>
<comment type="cofactor">
    <cofactor evidence="1">
        <name>[3Fe-4S] cluster</name>
        <dbReference type="ChEBI" id="CHEBI:21137"/>
    </cofactor>
</comment>
<dbReference type="EMBL" id="UINC01000131">
    <property type="protein sequence ID" value="SUZ49702.1"/>
    <property type="molecule type" value="Genomic_DNA"/>
</dbReference>
<dbReference type="SUPFAM" id="SSF46548">
    <property type="entry name" value="alpha-helical ferredoxin"/>
    <property type="match status" value="1"/>
</dbReference>
<dbReference type="InterPro" id="IPR004489">
    <property type="entry name" value="Succ_DH/fum_Rdtase_Fe-S"/>
</dbReference>